<proteinExistence type="inferred from homology"/>
<keyword evidence="3" id="KW-0408">Iron</keyword>
<accession>A0A9D1U3S7</accession>
<evidence type="ECO:0000259" key="5">
    <source>
        <dbReference type="Pfam" id="PF00149"/>
    </source>
</evidence>
<gene>
    <name evidence="6" type="ORF">H9875_00895</name>
</gene>
<evidence type="ECO:0000313" key="6">
    <source>
        <dbReference type="EMBL" id="HIW71158.1"/>
    </source>
</evidence>
<evidence type="ECO:0000256" key="2">
    <source>
        <dbReference type="ARBA" id="ARBA00022801"/>
    </source>
</evidence>
<comment type="caution">
    <text evidence="6">The sequence shown here is derived from an EMBL/GenBank/DDBJ whole genome shotgun (WGS) entry which is preliminary data.</text>
</comment>
<evidence type="ECO:0000256" key="4">
    <source>
        <dbReference type="ARBA" id="ARBA00025742"/>
    </source>
</evidence>
<evidence type="ECO:0000256" key="1">
    <source>
        <dbReference type="ARBA" id="ARBA00022723"/>
    </source>
</evidence>
<comment type="similarity">
    <text evidence="4">Belongs to the cyclic nucleotide phosphodiesterase class-III family.</text>
</comment>
<dbReference type="Pfam" id="PF00149">
    <property type="entry name" value="Metallophos"/>
    <property type="match status" value="1"/>
</dbReference>
<name>A0A9D1U3S7_9LACO</name>
<dbReference type="Gene3D" id="3.60.21.10">
    <property type="match status" value="1"/>
</dbReference>
<dbReference type="GO" id="GO:0016787">
    <property type="term" value="F:hydrolase activity"/>
    <property type="evidence" value="ECO:0007669"/>
    <property type="project" value="UniProtKB-KW"/>
</dbReference>
<dbReference type="InterPro" id="IPR029052">
    <property type="entry name" value="Metallo-depent_PP-like"/>
</dbReference>
<reference evidence="6" key="2">
    <citation type="submission" date="2021-04" db="EMBL/GenBank/DDBJ databases">
        <authorList>
            <person name="Gilroy R."/>
        </authorList>
    </citation>
    <scope>NUCLEOTIDE SEQUENCE</scope>
    <source>
        <strain evidence="6">CHK173-259</strain>
    </source>
</reference>
<dbReference type="InterPro" id="IPR004843">
    <property type="entry name" value="Calcineurin-like_PHP"/>
</dbReference>
<protein>
    <submittedName>
        <fullName evidence="6">Metallophosphoesterase</fullName>
    </submittedName>
</protein>
<evidence type="ECO:0000256" key="3">
    <source>
        <dbReference type="ARBA" id="ARBA00023004"/>
    </source>
</evidence>
<dbReference type="InterPro" id="IPR050884">
    <property type="entry name" value="CNP_phosphodiesterase-III"/>
</dbReference>
<dbReference type="EMBL" id="DXGJ01000009">
    <property type="protein sequence ID" value="HIW71158.1"/>
    <property type="molecule type" value="Genomic_DNA"/>
</dbReference>
<dbReference type="Proteomes" id="UP000886822">
    <property type="component" value="Unassembled WGS sequence"/>
</dbReference>
<reference evidence="6" key="1">
    <citation type="journal article" date="2021" name="PeerJ">
        <title>Extensive microbial diversity within the chicken gut microbiome revealed by metagenomics and culture.</title>
        <authorList>
            <person name="Gilroy R."/>
            <person name="Ravi A."/>
            <person name="Getino M."/>
            <person name="Pursley I."/>
            <person name="Horton D.L."/>
            <person name="Alikhan N.F."/>
            <person name="Baker D."/>
            <person name="Gharbi K."/>
            <person name="Hall N."/>
            <person name="Watson M."/>
            <person name="Adriaenssens E.M."/>
            <person name="Foster-Nyarko E."/>
            <person name="Jarju S."/>
            <person name="Secka A."/>
            <person name="Antonio M."/>
            <person name="Oren A."/>
            <person name="Chaudhuri R.R."/>
            <person name="La Ragione R."/>
            <person name="Hildebrand F."/>
            <person name="Pallen M.J."/>
        </authorList>
    </citation>
    <scope>NUCLEOTIDE SEQUENCE</scope>
    <source>
        <strain evidence="6">CHK173-259</strain>
    </source>
</reference>
<dbReference type="AlphaFoldDB" id="A0A9D1U3S7"/>
<keyword evidence="1" id="KW-0479">Metal-binding</keyword>
<feature type="domain" description="Calcineurin-like phosphoesterase" evidence="5">
    <location>
        <begin position="5"/>
        <end position="194"/>
    </location>
</feature>
<dbReference type="PANTHER" id="PTHR42988">
    <property type="entry name" value="PHOSPHOHYDROLASE"/>
    <property type="match status" value="1"/>
</dbReference>
<evidence type="ECO:0000313" key="7">
    <source>
        <dbReference type="Proteomes" id="UP000886822"/>
    </source>
</evidence>
<sequence>MNKFTVIQLSDIQLQPLPSGAEPPIPPQLQAIFDDVLAHQLSPDLVVISGDLFQNGRPEDYRWLRAYLHQQEQRLQAPIRVILGDADNREAFNVGFLEHEAAYYAYKQIYQNMDFYFLDTKWRTRRTAGWLEREQLDWLNKNLHLAPRRRAFLFLHHPLDAPALREMRYTLLQNNHELLAILHGHNIGGIFAGHLNFAANYLVDNTLPVTVAGGASVYVDCQDSHQHEVHAATSYNVITIQRGVASVTTRLLSFDPQVLTTIAVGNTGFAKHRPRLIRER</sequence>
<keyword evidence="2" id="KW-0378">Hydrolase</keyword>
<organism evidence="6 7">
    <name type="scientific">Candidatus Levilactobacillus faecigallinarum</name>
    <dbReference type="NCBI Taxonomy" id="2838638"/>
    <lineage>
        <taxon>Bacteria</taxon>
        <taxon>Bacillati</taxon>
        <taxon>Bacillota</taxon>
        <taxon>Bacilli</taxon>
        <taxon>Lactobacillales</taxon>
        <taxon>Lactobacillaceae</taxon>
        <taxon>Levilactobacillus</taxon>
    </lineage>
</organism>
<dbReference type="GO" id="GO:0046872">
    <property type="term" value="F:metal ion binding"/>
    <property type="evidence" value="ECO:0007669"/>
    <property type="project" value="UniProtKB-KW"/>
</dbReference>
<dbReference type="PANTHER" id="PTHR42988:SF2">
    <property type="entry name" value="CYCLIC NUCLEOTIDE PHOSPHODIESTERASE CBUA0032-RELATED"/>
    <property type="match status" value="1"/>
</dbReference>
<dbReference type="SUPFAM" id="SSF56300">
    <property type="entry name" value="Metallo-dependent phosphatases"/>
    <property type="match status" value="1"/>
</dbReference>